<evidence type="ECO:0000256" key="6">
    <source>
        <dbReference type="ARBA" id="ARBA00023187"/>
    </source>
</evidence>
<evidence type="ECO:0000256" key="4">
    <source>
        <dbReference type="ARBA" id="ARBA00022728"/>
    </source>
</evidence>
<comment type="function">
    <text evidence="9">Plays a role in pre-mRNA splicing.</text>
</comment>
<accession>A0AAN9BR83</accession>
<evidence type="ECO:0000259" key="10">
    <source>
        <dbReference type="PROSITE" id="PS52002"/>
    </source>
</evidence>
<evidence type="ECO:0000256" key="8">
    <source>
        <dbReference type="ARBA" id="ARBA00023274"/>
    </source>
</evidence>
<evidence type="ECO:0000313" key="11">
    <source>
        <dbReference type="EMBL" id="KAK7110625.1"/>
    </source>
</evidence>
<name>A0AAN9BR83_9CAEN</name>
<dbReference type="GO" id="GO:0003723">
    <property type="term" value="F:RNA binding"/>
    <property type="evidence" value="ECO:0007669"/>
    <property type="project" value="UniProtKB-UniRule"/>
</dbReference>
<dbReference type="GO" id="GO:0071011">
    <property type="term" value="C:precatalytic spliceosome"/>
    <property type="evidence" value="ECO:0007669"/>
    <property type="project" value="TreeGrafter"/>
</dbReference>
<keyword evidence="13" id="KW-1185">Reference proteome</keyword>
<dbReference type="GO" id="GO:0000387">
    <property type="term" value="P:spliceosomal snRNP assembly"/>
    <property type="evidence" value="ECO:0007669"/>
    <property type="project" value="UniProtKB-UniRule"/>
</dbReference>
<comment type="caution">
    <text evidence="12">The sequence shown here is derived from an EMBL/GenBank/DDBJ whole genome shotgun (WGS) entry which is preliminary data.</text>
</comment>
<feature type="domain" description="Sm" evidence="10">
    <location>
        <begin position="4"/>
        <end position="76"/>
    </location>
</feature>
<evidence type="ECO:0000256" key="1">
    <source>
        <dbReference type="ARBA" id="ARBA00004123"/>
    </source>
</evidence>
<dbReference type="InterPro" id="IPR001163">
    <property type="entry name" value="Sm_dom_euk/arc"/>
</dbReference>
<dbReference type="Proteomes" id="UP001374579">
    <property type="component" value="Unassembled WGS sequence"/>
</dbReference>
<keyword evidence="6 9" id="KW-0508">mRNA splicing</keyword>
<dbReference type="PANTHER" id="PTHR10553:SF2">
    <property type="entry name" value="SMALL NUCLEAR RIBONUCLEOPROTEIN G"/>
    <property type="match status" value="1"/>
</dbReference>
<organism evidence="12 13">
    <name type="scientific">Littorina saxatilis</name>
    <dbReference type="NCBI Taxonomy" id="31220"/>
    <lineage>
        <taxon>Eukaryota</taxon>
        <taxon>Metazoa</taxon>
        <taxon>Spiralia</taxon>
        <taxon>Lophotrochozoa</taxon>
        <taxon>Mollusca</taxon>
        <taxon>Gastropoda</taxon>
        <taxon>Caenogastropoda</taxon>
        <taxon>Littorinimorpha</taxon>
        <taxon>Littorinoidea</taxon>
        <taxon>Littorinidae</taxon>
        <taxon>Littorina</taxon>
    </lineage>
</organism>
<dbReference type="GO" id="GO:0005685">
    <property type="term" value="C:U1 snRNP"/>
    <property type="evidence" value="ECO:0007669"/>
    <property type="project" value="TreeGrafter"/>
</dbReference>
<dbReference type="EMBL" id="JBAMIC010000003">
    <property type="protein sequence ID" value="KAK7110633.1"/>
    <property type="molecule type" value="Genomic_DNA"/>
</dbReference>
<dbReference type="PROSITE" id="PS52002">
    <property type="entry name" value="SM"/>
    <property type="match status" value="1"/>
</dbReference>
<dbReference type="GO" id="GO:0097526">
    <property type="term" value="C:spliceosomal tri-snRNP complex"/>
    <property type="evidence" value="ECO:0007669"/>
    <property type="project" value="TreeGrafter"/>
</dbReference>
<dbReference type="GO" id="GO:0005686">
    <property type="term" value="C:U2 snRNP"/>
    <property type="evidence" value="ECO:0007669"/>
    <property type="project" value="TreeGrafter"/>
</dbReference>
<dbReference type="InterPro" id="IPR010920">
    <property type="entry name" value="LSM_dom_sf"/>
</dbReference>
<keyword evidence="4 9" id="KW-0747">Spliceosome</keyword>
<evidence type="ECO:0000313" key="13">
    <source>
        <dbReference type="Proteomes" id="UP001374579"/>
    </source>
</evidence>
<dbReference type="InterPro" id="IPR044641">
    <property type="entry name" value="Lsm7/SmG-like"/>
</dbReference>
<dbReference type="GO" id="GO:0034719">
    <property type="term" value="C:SMN-Sm protein complex"/>
    <property type="evidence" value="ECO:0007669"/>
    <property type="project" value="TreeGrafter"/>
</dbReference>
<gene>
    <name evidence="11" type="ORF">V1264_014465</name>
    <name evidence="12" type="ORF">V1264_014473</name>
</gene>
<dbReference type="GO" id="GO:0005687">
    <property type="term" value="C:U4 snRNP"/>
    <property type="evidence" value="ECO:0007669"/>
    <property type="project" value="TreeGrafter"/>
</dbReference>
<evidence type="ECO:0000256" key="5">
    <source>
        <dbReference type="ARBA" id="ARBA00022884"/>
    </source>
</evidence>
<dbReference type="CDD" id="cd01719">
    <property type="entry name" value="Sm_G"/>
    <property type="match status" value="1"/>
</dbReference>
<comment type="subcellular location">
    <subcellularLocation>
        <location evidence="1 9">Nucleus</location>
    </subcellularLocation>
</comment>
<dbReference type="InterPro" id="IPR034098">
    <property type="entry name" value="Sm_G"/>
</dbReference>
<sequence>MSKAHPPELKKYMEKKLTLKLNGGRMVTGILRGFDPFMNLVVDESIEETKSGEKRSIGMVVVRGNSIVLLESLDRVM</sequence>
<keyword evidence="8 9" id="KW-0687">Ribonucleoprotein</keyword>
<protein>
    <recommendedName>
        <fullName evidence="9">Small nuclear ribonucleoprotein G</fullName>
        <shortName evidence="9">snRNP-G</shortName>
    </recommendedName>
</protein>
<keyword evidence="3 9" id="KW-0507">mRNA processing</keyword>
<evidence type="ECO:0000256" key="3">
    <source>
        <dbReference type="ARBA" id="ARBA00022664"/>
    </source>
</evidence>
<dbReference type="GO" id="GO:0043186">
    <property type="term" value="C:P granule"/>
    <property type="evidence" value="ECO:0007669"/>
    <property type="project" value="TreeGrafter"/>
</dbReference>
<proteinExistence type="inferred from homology"/>
<dbReference type="AlphaFoldDB" id="A0AAN9BR83"/>
<dbReference type="PIRSF" id="PIRSF037188">
    <property type="entry name" value="U6_snRNA_Lsm7"/>
    <property type="match status" value="1"/>
</dbReference>
<keyword evidence="5 9" id="KW-0694">RNA-binding</keyword>
<dbReference type="SMART" id="SM00651">
    <property type="entry name" value="Sm"/>
    <property type="match status" value="1"/>
</dbReference>
<dbReference type="GO" id="GO:0071004">
    <property type="term" value="C:U2-type prespliceosome"/>
    <property type="evidence" value="ECO:0007669"/>
    <property type="project" value="TreeGrafter"/>
</dbReference>
<dbReference type="Pfam" id="PF01423">
    <property type="entry name" value="LSM"/>
    <property type="match status" value="1"/>
</dbReference>
<dbReference type="GO" id="GO:0005682">
    <property type="term" value="C:U5 snRNP"/>
    <property type="evidence" value="ECO:0007669"/>
    <property type="project" value="TreeGrafter"/>
</dbReference>
<dbReference type="Gene3D" id="2.30.30.100">
    <property type="match status" value="1"/>
</dbReference>
<dbReference type="EMBL" id="JBAMIC010000003">
    <property type="protein sequence ID" value="KAK7110625.1"/>
    <property type="molecule type" value="Genomic_DNA"/>
</dbReference>
<evidence type="ECO:0000256" key="7">
    <source>
        <dbReference type="ARBA" id="ARBA00023242"/>
    </source>
</evidence>
<dbReference type="GO" id="GO:0005689">
    <property type="term" value="C:U12-type spliceosomal complex"/>
    <property type="evidence" value="ECO:0007669"/>
    <property type="project" value="TreeGrafter"/>
</dbReference>
<keyword evidence="7 9" id="KW-0539">Nucleus</keyword>
<evidence type="ECO:0000313" key="12">
    <source>
        <dbReference type="EMBL" id="KAK7110633.1"/>
    </source>
</evidence>
<comment type="similarity">
    <text evidence="2 9">Belongs to the snRNP Sm proteins family.</text>
</comment>
<dbReference type="GO" id="GO:0071013">
    <property type="term" value="C:catalytic step 2 spliceosome"/>
    <property type="evidence" value="ECO:0007669"/>
    <property type="project" value="TreeGrafter"/>
</dbReference>
<reference evidence="12 13" key="1">
    <citation type="submission" date="2024-02" db="EMBL/GenBank/DDBJ databases">
        <title>Chromosome-scale genome assembly of the rough periwinkle Littorina saxatilis.</title>
        <authorList>
            <person name="De Jode A."/>
            <person name="Faria R."/>
            <person name="Formenti G."/>
            <person name="Sims Y."/>
            <person name="Smith T.P."/>
            <person name="Tracey A."/>
            <person name="Wood J.M.D."/>
            <person name="Zagrodzka Z.B."/>
            <person name="Johannesson K."/>
            <person name="Butlin R.K."/>
            <person name="Leder E.H."/>
        </authorList>
    </citation>
    <scope>NUCLEOTIDE SEQUENCE [LARGE SCALE GENOMIC DNA]</scope>
    <source>
        <strain evidence="12">Snail1</strain>
        <tissue evidence="12">Muscle</tissue>
    </source>
</reference>
<dbReference type="FunFam" id="2.30.30.100:FF:000017">
    <property type="entry name" value="Small nuclear ribonucleoprotein G"/>
    <property type="match status" value="1"/>
</dbReference>
<dbReference type="SUPFAM" id="SSF50182">
    <property type="entry name" value="Sm-like ribonucleoproteins"/>
    <property type="match status" value="1"/>
</dbReference>
<dbReference type="InterPro" id="IPR047575">
    <property type="entry name" value="Sm"/>
</dbReference>
<dbReference type="PANTHER" id="PTHR10553">
    <property type="entry name" value="SMALL NUCLEAR RIBONUCLEOPROTEIN"/>
    <property type="match status" value="1"/>
</dbReference>
<evidence type="ECO:0000256" key="2">
    <source>
        <dbReference type="ARBA" id="ARBA00006850"/>
    </source>
</evidence>
<evidence type="ECO:0000256" key="9">
    <source>
        <dbReference type="RuleBase" id="RU365052"/>
    </source>
</evidence>